<dbReference type="EMBL" id="BAAAHE010000040">
    <property type="protein sequence ID" value="GAA0631019.1"/>
    <property type="molecule type" value="Genomic_DNA"/>
</dbReference>
<protein>
    <submittedName>
        <fullName evidence="3">Deazaflavin-dependent nitroreductase Ddn</fullName>
    </submittedName>
</protein>
<keyword evidence="4" id="KW-1185">Reference proteome</keyword>
<evidence type="ECO:0000313" key="4">
    <source>
        <dbReference type="Proteomes" id="UP001500957"/>
    </source>
</evidence>
<dbReference type="InterPro" id="IPR012349">
    <property type="entry name" value="Split_barrel_FMN-bd"/>
</dbReference>
<name>A0ABP3SB75_9ACTN</name>
<dbReference type="PANTHER" id="PTHR39428">
    <property type="entry name" value="F420H(2)-DEPENDENT QUINONE REDUCTASE RV1261C"/>
    <property type="match status" value="1"/>
</dbReference>
<dbReference type="NCBIfam" id="TIGR00026">
    <property type="entry name" value="hi_GC_TIGR00026"/>
    <property type="match status" value="1"/>
</dbReference>
<sequence>MVEAKKGLAGKFTTAMPQPRPDGPLFFLAKLMTKMHVALYRLSKGRLGGRMDAARLLVLHHRGAKTGQPRATPVIYLEDGPNLVVVASMGGQDVNPAWYHNLRAHPEIEVDIRGQRRPVRARLATAEETTALWPQLSRMWPAFEDYKKRTDREFPVFLLEPR</sequence>
<dbReference type="PANTHER" id="PTHR39428:SF3">
    <property type="entry name" value="DEAZAFLAVIN-DEPENDENT NITROREDUCTASE"/>
    <property type="match status" value="1"/>
</dbReference>
<comment type="similarity">
    <text evidence="1">Belongs to the F420H(2)-dependent quinone reductase family.</text>
</comment>
<gene>
    <name evidence="3" type="primary">ddn</name>
    <name evidence="3" type="ORF">GCM10009547_38580</name>
</gene>
<accession>A0ABP3SB75</accession>
<dbReference type="InterPro" id="IPR004378">
    <property type="entry name" value="F420H2_quin_Rdtase"/>
</dbReference>
<dbReference type="SUPFAM" id="SSF50475">
    <property type="entry name" value="FMN-binding split barrel"/>
    <property type="match status" value="1"/>
</dbReference>
<evidence type="ECO:0000313" key="3">
    <source>
        <dbReference type="EMBL" id="GAA0631019.1"/>
    </source>
</evidence>
<organism evidence="3 4">
    <name type="scientific">Sporichthya brevicatena</name>
    <dbReference type="NCBI Taxonomy" id="171442"/>
    <lineage>
        <taxon>Bacteria</taxon>
        <taxon>Bacillati</taxon>
        <taxon>Actinomycetota</taxon>
        <taxon>Actinomycetes</taxon>
        <taxon>Sporichthyales</taxon>
        <taxon>Sporichthyaceae</taxon>
        <taxon>Sporichthya</taxon>
    </lineage>
</organism>
<proteinExistence type="inferred from homology"/>
<evidence type="ECO:0000256" key="1">
    <source>
        <dbReference type="ARBA" id="ARBA00008710"/>
    </source>
</evidence>
<evidence type="ECO:0000256" key="2">
    <source>
        <dbReference type="ARBA" id="ARBA00049106"/>
    </source>
</evidence>
<dbReference type="Gene3D" id="2.30.110.10">
    <property type="entry name" value="Electron Transport, Fmn-binding Protein, Chain A"/>
    <property type="match status" value="1"/>
</dbReference>
<dbReference type="Pfam" id="PF04075">
    <property type="entry name" value="F420H2_quin_red"/>
    <property type="match status" value="1"/>
</dbReference>
<comment type="catalytic activity">
    <reaction evidence="2">
        <text>oxidized coenzyme F420-(gamma-L-Glu)(n) + a quinol + H(+) = reduced coenzyme F420-(gamma-L-Glu)(n) + a quinone</text>
        <dbReference type="Rhea" id="RHEA:39663"/>
        <dbReference type="Rhea" id="RHEA-COMP:12939"/>
        <dbReference type="Rhea" id="RHEA-COMP:14378"/>
        <dbReference type="ChEBI" id="CHEBI:15378"/>
        <dbReference type="ChEBI" id="CHEBI:24646"/>
        <dbReference type="ChEBI" id="CHEBI:132124"/>
        <dbReference type="ChEBI" id="CHEBI:133980"/>
        <dbReference type="ChEBI" id="CHEBI:139511"/>
    </reaction>
</comment>
<comment type="caution">
    <text evidence="3">The sequence shown here is derived from an EMBL/GenBank/DDBJ whole genome shotgun (WGS) entry which is preliminary data.</text>
</comment>
<dbReference type="Proteomes" id="UP001500957">
    <property type="component" value="Unassembled WGS sequence"/>
</dbReference>
<reference evidence="4" key="1">
    <citation type="journal article" date="2019" name="Int. J. Syst. Evol. Microbiol.">
        <title>The Global Catalogue of Microorganisms (GCM) 10K type strain sequencing project: providing services to taxonomists for standard genome sequencing and annotation.</title>
        <authorList>
            <consortium name="The Broad Institute Genomics Platform"/>
            <consortium name="The Broad Institute Genome Sequencing Center for Infectious Disease"/>
            <person name="Wu L."/>
            <person name="Ma J."/>
        </authorList>
    </citation>
    <scope>NUCLEOTIDE SEQUENCE [LARGE SCALE GENOMIC DNA]</scope>
    <source>
        <strain evidence="4">JCM 10671</strain>
    </source>
</reference>